<dbReference type="HOGENOM" id="CLU_028534_3_1_1"/>
<feature type="transmembrane region" description="Helical" evidence="7">
    <location>
        <begin position="67"/>
        <end position="87"/>
    </location>
</feature>
<feature type="transmembrane region" description="Helical" evidence="7">
    <location>
        <begin position="169"/>
        <end position="187"/>
    </location>
</feature>
<dbReference type="InterPro" id="IPR050895">
    <property type="entry name" value="XK-related_scramblase"/>
</dbReference>
<name>A7SA49_NEMVE</name>
<evidence type="ECO:0000256" key="1">
    <source>
        <dbReference type="ARBA" id="ARBA00004651"/>
    </source>
</evidence>
<evidence type="ECO:0000256" key="2">
    <source>
        <dbReference type="ARBA" id="ARBA00008789"/>
    </source>
</evidence>
<comment type="subcellular location">
    <subcellularLocation>
        <location evidence="1">Cell membrane</location>
        <topology evidence="1">Multi-pass membrane protein</topology>
    </subcellularLocation>
    <subcellularLocation>
        <location evidence="7">Membrane</location>
        <topology evidence="7">Multi-pass membrane protein</topology>
    </subcellularLocation>
</comment>
<evidence type="ECO:0000256" key="6">
    <source>
        <dbReference type="ARBA" id="ARBA00023136"/>
    </source>
</evidence>
<dbReference type="GO" id="GO:0016020">
    <property type="term" value="C:membrane"/>
    <property type="evidence" value="ECO:0000318"/>
    <property type="project" value="GO_Central"/>
</dbReference>
<dbReference type="AlphaFoldDB" id="A7SA49"/>
<reference evidence="8 9" key="1">
    <citation type="journal article" date="2007" name="Science">
        <title>Sea anemone genome reveals ancestral eumetazoan gene repertoire and genomic organization.</title>
        <authorList>
            <person name="Putnam N.H."/>
            <person name="Srivastava M."/>
            <person name="Hellsten U."/>
            <person name="Dirks B."/>
            <person name="Chapman J."/>
            <person name="Salamov A."/>
            <person name="Terry A."/>
            <person name="Shapiro H."/>
            <person name="Lindquist E."/>
            <person name="Kapitonov V.V."/>
            <person name="Jurka J."/>
            <person name="Genikhovich G."/>
            <person name="Grigoriev I.V."/>
            <person name="Lucas S.M."/>
            <person name="Steele R.E."/>
            <person name="Finnerty J.R."/>
            <person name="Technau U."/>
            <person name="Martindale M.Q."/>
            <person name="Rokhsar D.S."/>
        </authorList>
    </citation>
    <scope>NUCLEOTIDE SEQUENCE [LARGE SCALE GENOMIC DNA]</scope>
    <source>
        <strain evidence="9">CH2 X CH6</strain>
    </source>
</reference>
<dbReference type="Proteomes" id="UP000001593">
    <property type="component" value="Unassembled WGS sequence"/>
</dbReference>
<dbReference type="PANTHER" id="PTHR16024">
    <property type="entry name" value="XK-RELATED PROTEIN"/>
    <property type="match status" value="1"/>
</dbReference>
<dbReference type="EMBL" id="DS469607">
    <property type="protein sequence ID" value="EDO39431.1"/>
    <property type="molecule type" value="Genomic_DNA"/>
</dbReference>
<dbReference type="Pfam" id="PF09815">
    <property type="entry name" value="XK-related"/>
    <property type="match status" value="1"/>
</dbReference>
<dbReference type="OMA" id="CFLENTI"/>
<sequence>RYWNVFRTGWRTRRSTASSSEYHSFLSQWRDICMLRLLEAYLESAPQLVLQLYILSYRRRFDMNSDLITAIAAACSLVSLAWAIVAYQKSLRDVFCDNVSWTGFFLQVMWRLFMVASRVVAMVLFASYFNLWLGVAIALHWLLMFIFLVTQSTKFCMDNDGRDHPLREMLFDGTIAFIYIFSFFNITEGMTRIRVGIFYSLMFIENSVFVLLWYPHRSLFGDVAIAAITIVIGGFFLGLLSMFMYYH</sequence>
<keyword evidence="4 7" id="KW-0812">Transmembrane</keyword>
<dbReference type="eggNOG" id="KOG4790">
    <property type="taxonomic scope" value="Eukaryota"/>
</dbReference>
<feature type="transmembrane region" description="Helical" evidence="7">
    <location>
        <begin position="108"/>
        <end position="125"/>
    </location>
</feature>
<gene>
    <name evidence="8" type="ORF">NEMVEDRAFT_v1g110646</name>
</gene>
<protein>
    <recommendedName>
        <fullName evidence="7">XK-related protein</fullName>
    </recommendedName>
</protein>
<keyword evidence="5 7" id="KW-1133">Transmembrane helix</keyword>
<feature type="transmembrane region" description="Helical" evidence="7">
    <location>
        <begin position="223"/>
        <end position="246"/>
    </location>
</feature>
<keyword evidence="3" id="KW-1003">Cell membrane</keyword>
<proteinExistence type="inferred from homology"/>
<feature type="non-terminal residue" evidence="8">
    <location>
        <position position="1"/>
    </location>
</feature>
<dbReference type="InParanoid" id="A7SA49"/>
<organism evidence="8 9">
    <name type="scientific">Nematostella vectensis</name>
    <name type="common">Starlet sea anemone</name>
    <dbReference type="NCBI Taxonomy" id="45351"/>
    <lineage>
        <taxon>Eukaryota</taxon>
        <taxon>Metazoa</taxon>
        <taxon>Cnidaria</taxon>
        <taxon>Anthozoa</taxon>
        <taxon>Hexacorallia</taxon>
        <taxon>Actiniaria</taxon>
        <taxon>Edwardsiidae</taxon>
        <taxon>Nematostella</taxon>
    </lineage>
</organism>
<accession>A7SA49</accession>
<evidence type="ECO:0000313" key="9">
    <source>
        <dbReference type="Proteomes" id="UP000001593"/>
    </source>
</evidence>
<comment type="similarity">
    <text evidence="2 7">Belongs to the XK family.</text>
</comment>
<evidence type="ECO:0000256" key="4">
    <source>
        <dbReference type="ARBA" id="ARBA00022692"/>
    </source>
</evidence>
<feature type="transmembrane region" description="Helical" evidence="7">
    <location>
        <begin position="193"/>
        <end position="214"/>
    </location>
</feature>
<dbReference type="PANTHER" id="PTHR16024:SF6">
    <property type="entry name" value="XK-RELATED PROTEIN"/>
    <property type="match status" value="1"/>
</dbReference>
<evidence type="ECO:0000313" key="8">
    <source>
        <dbReference type="EMBL" id="EDO39431.1"/>
    </source>
</evidence>
<feature type="transmembrane region" description="Helical" evidence="7">
    <location>
        <begin position="131"/>
        <end position="149"/>
    </location>
</feature>
<evidence type="ECO:0000256" key="5">
    <source>
        <dbReference type="ARBA" id="ARBA00022989"/>
    </source>
</evidence>
<dbReference type="PhylomeDB" id="A7SA49"/>
<feature type="non-terminal residue" evidence="8">
    <location>
        <position position="247"/>
    </location>
</feature>
<evidence type="ECO:0000256" key="7">
    <source>
        <dbReference type="RuleBase" id="RU910716"/>
    </source>
</evidence>
<dbReference type="InterPro" id="IPR018629">
    <property type="entry name" value="XK-rel"/>
</dbReference>
<keyword evidence="9" id="KW-1185">Reference proteome</keyword>
<dbReference type="GO" id="GO:0005886">
    <property type="term" value="C:plasma membrane"/>
    <property type="evidence" value="ECO:0007669"/>
    <property type="project" value="UniProtKB-SubCell"/>
</dbReference>
<keyword evidence="6 7" id="KW-0472">Membrane</keyword>
<evidence type="ECO:0000256" key="3">
    <source>
        <dbReference type="ARBA" id="ARBA00022475"/>
    </source>
</evidence>